<dbReference type="AlphaFoldDB" id="A0A7J7HDW6"/>
<proteinExistence type="predicted"/>
<accession>A0A7J7HDW6</accession>
<gene>
    <name evidence="2" type="ORF">HYC85_012081</name>
</gene>
<evidence type="ECO:0000313" key="2">
    <source>
        <dbReference type="EMBL" id="KAF5950088.1"/>
    </source>
</evidence>
<sequence>MVVWFVGLFCSVLRIVLLWWSSGGLACWFVLFGLLVCSTGGLLVVWLVGLFCLACRFVLFRRSVAVETWWPASKGERIQRQPIKLLVVTMSMVAAGVERENLLYDCNGPIQDYLSSGTLQHTPKPLAKHHLRRSHKPKTKFFKFFFKNNSLKNKLIKPSIFHIKFYSKITLLLVKYVTSFIFEFIYLNNVHLKIFKNCFIFKKYSLKTKQKKKTQKIKNSIFRKLNLEN</sequence>
<keyword evidence="3" id="KW-1185">Reference proteome</keyword>
<name>A0A7J7HDW6_CAMSI</name>
<organism evidence="2 3">
    <name type="scientific">Camellia sinensis</name>
    <name type="common">Tea plant</name>
    <name type="synonym">Thea sinensis</name>
    <dbReference type="NCBI Taxonomy" id="4442"/>
    <lineage>
        <taxon>Eukaryota</taxon>
        <taxon>Viridiplantae</taxon>
        <taxon>Streptophyta</taxon>
        <taxon>Embryophyta</taxon>
        <taxon>Tracheophyta</taxon>
        <taxon>Spermatophyta</taxon>
        <taxon>Magnoliopsida</taxon>
        <taxon>eudicotyledons</taxon>
        <taxon>Gunneridae</taxon>
        <taxon>Pentapetalae</taxon>
        <taxon>asterids</taxon>
        <taxon>Ericales</taxon>
        <taxon>Theaceae</taxon>
        <taxon>Camellia</taxon>
    </lineage>
</organism>
<dbReference type="Proteomes" id="UP000593564">
    <property type="component" value="Unassembled WGS sequence"/>
</dbReference>
<evidence type="ECO:0000313" key="3">
    <source>
        <dbReference type="Proteomes" id="UP000593564"/>
    </source>
</evidence>
<keyword evidence="1" id="KW-0812">Transmembrane</keyword>
<dbReference type="EMBL" id="JACBKZ010000005">
    <property type="protein sequence ID" value="KAF5950088.1"/>
    <property type="molecule type" value="Genomic_DNA"/>
</dbReference>
<keyword evidence="1" id="KW-0472">Membrane</keyword>
<reference evidence="2 3" key="2">
    <citation type="submission" date="2020-07" db="EMBL/GenBank/DDBJ databases">
        <title>Genome assembly of wild tea tree DASZ reveals pedigree and selection history of tea varieties.</title>
        <authorList>
            <person name="Zhang W."/>
        </authorList>
    </citation>
    <scope>NUCLEOTIDE SEQUENCE [LARGE SCALE GENOMIC DNA]</scope>
    <source>
        <strain evidence="3">cv. G240</strain>
        <tissue evidence="2">Leaf</tissue>
    </source>
</reference>
<reference evidence="3" key="1">
    <citation type="journal article" date="2020" name="Nat. Commun.">
        <title>Genome assembly of wild tea tree DASZ reveals pedigree and selection history of tea varieties.</title>
        <authorList>
            <person name="Zhang W."/>
            <person name="Zhang Y."/>
            <person name="Qiu H."/>
            <person name="Guo Y."/>
            <person name="Wan H."/>
            <person name="Zhang X."/>
            <person name="Scossa F."/>
            <person name="Alseekh S."/>
            <person name="Zhang Q."/>
            <person name="Wang P."/>
            <person name="Xu L."/>
            <person name="Schmidt M.H."/>
            <person name="Jia X."/>
            <person name="Li D."/>
            <person name="Zhu A."/>
            <person name="Guo F."/>
            <person name="Chen W."/>
            <person name="Ni D."/>
            <person name="Usadel B."/>
            <person name="Fernie A.R."/>
            <person name="Wen W."/>
        </authorList>
    </citation>
    <scope>NUCLEOTIDE SEQUENCE [LARGE SCALE GENOMIC DNA]</scope>
    <source>
        <strain evidence="3">cv. G240</strain>
    </source>
</reference>
<comment type="caution">
    <text evidence="2">The sequence shown here is derived from an EMBL/GenBank/DDBJ whole genome shotgun (WGS) entry which is preliminary data.</text>
</comment>
<keyword evidence="1" id="KW-1133">Transmembrane helix</keyword>
<evidence type="ECO:0000256" key="1">
    <source>
        <dbReference type="SAM" id="Phobius"/>
    </source>
</evidence>
<feature type="transmembrane region" description="Helical" evidence="1">
    <location>
        <begin position="165"/>
        <end position="187"/>
    </location>
</feature>
<protein>
    <submittedName>
        <fullName evidence="2">Uncharacterized protein</fullName>
    </submittedName>
</protein>
<feature type="transmembrane region" description="Helical" evidence="1">
    <location>
        <begin position="28"/>
        <end position="53"/>
    </location>
</feature>